<evidence type="ECO:0008006" key="4">
    <source>
        <dbReference type="Google" id="ProtNLM"/>
    </source>
</evidence>
<feature type="transmembrane region" description="Helical" evidence="1">
    <location>
        <begin position="112"/>
        <end position="144"/>
    </location>
</feature>
<keyword evidence="1" id="KW-0472">Membrane</keyword>
<feature type="transmembrane region" description="Helical" evidence="1">
    <location>
        <begin position="156"/>
        <end position="177"/>
    </location>
</feature>
<evidence type="ECO:0000256" key="1">
    <source>
        <dbReference type="SAM" id="Phobius"/>
    </source>
</evidence>
<organism evidence="2 3">
    <name type="scientific">Sphingomonas panacisoli</name>
    <dbReference type="NCBI Taxonomy" id="1813879"/>
    <lineage>
        <taxon>Bacteria</taxon>
        <taxon>Pseudomonadati</taxon>
        <taxon>Pseudomonadota</taxon>
        <taxon>Alphaproteobacteria</taxon>
        <taxon>Sphingomonadales</taxon>
        <taxon>Sphingomonadaceae</taxon>
        <taxon>Sphingomonas</taxon>
    </lineage>
</organism>
<dbReference type="OrthoDB" id="7562528at2"/>
<dbReference type="KEGG" id="spai:FPZ24_00300"/>
<reference evidence="2 3" key="1">
    <citation type="submission" date="2019-07" db="EMBL/GenBank/DDBJ databases">
        <title>Full genome sequence of Sphingomonas sp. 4R-6-7(HKS19).</title>
        <authorList>
            <person name="Im W.-T."/>
        </authorList>
    </citation>
    <scope>NUCLEOTIDE SEQUENCE [LARGE SCALE GENOMIC DNA]</scope>
    <source>
        <strain evidence="2 3">HKS19</strain>
    </source>
</reference>
<protein>
    <recommendedName>
        <fullName evidence="4">GDT1 family protein</fullName>
    </recommendedName>
</protein>
<proteinExistence type="predicted"/>
<keyword evidence="1" id="KW-0812">Transmembrane</keyword>
<dbReference type="AlphaFoldDB" id="A0A5B8LEJ1"/>
<name>A0A5B8LEJ1_9SPHN</name>
<dbReference type="EMBL" id="CP042306">
    <property type="protein sequence ID" value="QDZ06102.1"/>
    <property type="molecule type" value="Genomic_DNA"/>
</dbReference>
<gene>
    <name evidence="2" type="ORF">FPZ24_00300</name>
</gene>
<evidence type="ECO:0000313" key="3">
    <source>
        <dbReference type="Proteomes" id="UP000315673"/>
    </source>
</evidence>
<dbReference type="Proteomes" id="UP000315673">
    <property type="component" value="Chromosome"/>
</dbReference>
<feature type="transmembrane region" description="Helical" evidence="1">
    <location>
        <begin position="33"/>
        <end position="53"/>
    </location>
</feature>
<keyword evidence="3" id="KW-1185">Reference proteome</keyword>
<feature type="transmembrane region" description="Helical" evidence="1">
    <location>
        <begin position="65"/>
        <end position="83"/>
    </location>
</feature>
<keyword evidence="1" id="KW-1133">Transmembrane helix</keyword>
<evidence type="ECO:0000313" key="2">
    <source>
        <dbReference type="EMBL" id="QDZ06102.1"/>
    </source>
</evidence>
<dbReference type="RefSeq" id="WP_146569186.1">
    <property type="nucleotide sequence ID" value="NZ_CP042306.1"/>
</dbReference>
<sequence length="180" mass="18160">MAALVAALLIRATDRSAAWVAVAAEQSRRTGPVLGGAFIALIVTHAIAATAGYFVGQHITPNPKLLMLGLALLAAAAGSVWPGKAKPVACRRPFVDTAAHLISTGLGGRGEFVIFAISLSGLPVLAGVGGVIGSLVVLGFAAVAGDALWRGLPDRVAGWVVGILLGITGTWQALAALRLI</sequence>
<accession>A0A5B8LEJ1</accession>